<gene>
    <name evidence="2" type="ORF">EXM65_15580</name>
</gene>
<feature type="transmembrane region" description="Helical" evidence="1">
    <location>
        <begin position="39"/>
        <end position="63"/>
    </location>
</feature>
<dbReference type="RefSeq" id="WP_222630077.1">
    <property type="nucleotide sequence ID" value="NZ_JACBDB010000011.1"/>
</dbReference>
<keyword evidence="1" id="KW-1133">Transmembrane helix</keyword>
<dbReference type="AlphaFoldDB" id="A0A6M0SRL7"/>
<organism evidence="2 3">
    <name type="scientific">Clostridium botulinum</name>
    <dbReference type="NCBI Taxonomy" id="1491"/>
    <lineage>
        <taxon>Bacteria</taxon>
        <taxon>Bacillati</taxon>
        <taxon>Bacillota</taxon>
        <taxon>Clostridia</taxon>
        <taxon>Eubacteriales</taxon>
        <taxon>Clostridiaceae</taxon>
        <taxon>Clostridium</taxon>
    </lineage>
</organism>
<dbReference type="EMBL" id="SGKU01000054">
    <property type="protein sequence ID" value="NFA43950.1"/>
    <property type="molecule type" value="Genomic_DNA"/>
</dbReference>
<evidence type="ECO:0000313" key="3">
    <source>
        <dbReference type="Proteomes" id="UP000472355"/>
    </source>
</evidence>
<evidence type="ECO:0000256" key="1">
    <source>
        <dbReference type="SAM" id="Phobius"/>
    </source>
</evidence>
<dbReference type="Proteomes" id="UP000472355">
    <property type="component" value="Unassembled WGS sequence"/>
</dbReference>
<feature type="transmembrane region" description="Helical" evidence="1">
    <location>
        <begin position="6"/>
        <end position="32"/>
    </location>
</feature>
<reference evidence="2 3" key="1">
    <citation type="submission" date="2019-02" db="EMBL/GenBank/DDBJ databases">
        <title>Genome sequencing of Clostridium botulinum clinical isolates.</title>
        <authorList>
            <person name="Brunt J."/>
            <person name="Van Vliet A.H.M."/>
            <person name="Stringer S.C."/>
            <person name="Grant K.A."/>
            <person name="Carter A.C."/>
            <person name="Peck M.W."/>
        </authorList>
    </citation>
    <scope>NUCLEOTIDE SEQUENCE [LARGE SCALE GENOMIC DNA]</scope>
    <source>
        <strain evidence="2 3">H113700579</strain>
    </source>
</reference>
<keyword evidence="1" id="KW-0812">Transmembrane</keyword>
<protein>
    <submittedName>
        <fullName evidence="2">Uncharacterized protein</fullName>
    </submittedName>
</protein>
<proteinExistence type="predicted"/>
<keyword evidence="1" id="KW-0472">Membrane</keyword>
<accession>A0A6M0SRL7</accession>
<sequence length="66" mass="7513">MLSYCLILFYLLFLTSLGGFVVCALTGSWIAAYDTKDLCLIYFLMSSLCGLLTYIVFNMMFVAPMW</sequence>
<evidence type="ECO:0000313" key="2">
    <source>
        <dbReference type="EMBL" id="NFA43950.1"/>
    </source>
</evidence>
<name>A0A6M0SRL7_CLOBO</name>
<comment type="caution">
    <text evidence="2">The sequence shown here is derived from an EMBL/GenBank/DDBJ whole genome shotgun (WGS) entry which is preliminary data.</text>
</comment>